<dbReference type="OrthoDB" id="10410501at2759"/>
<proteinExistence type="predicted"/>
<dbReference type="Proteomes" id="UP001163046">
    <property type="component" value="Unassembled WGS sequence"/>
</dbReference>
<sequence>MNQTREECINEVGNLLKRSKAHDNGFMNTELEITHLESKRTAKERLSIIHEETPNRLQHSRECFSENDCRAGKTQGKNLPSRVAKGSFAKTLDSVDVTVHNCFARNVNVLIGAPRAPLRNRTTRKSLFQAGNKEKDMTAAKDFFPDFFPRQLVQDSYDCLQARPTLEQIFSGQIKS</sequence>
<dbReference type="AlphaFoldDB" id="A0A9W9YNW4"/>
<reference evidence="1" key="1">
    <citation type="submission" date="2023-01" db="EMBL/GenBank/DDBJ databases">
        <title>Genome assembly of the deep-sea coral Lophelia pertusa.</title>
        <authorList>
            <person name="Herrera S."/>
            <person name="Cordes E."/>
        </authorList>
    </citation>
    <scope>NUCLEOTIDE SEQUENCE</scope>
    <source>
        <strain evidence="1">USNM1676648</strain>
        <tissue evidence="1">Polyp</tissue>
    </source>
</reference>
<evidence type="ECO:0000313" key="1">
    <source>
        <dbReference type="EMBL" id="KAJ7355997.1"/>
    </source>
</evidence>
<gene>
    <name evidence="1" type="ORF">OS493_027393</name>
</gene>
<dbReference type="EMBL" id="MU827326">
    <property type="protein sequence ID" value="KAJ7355997.1"/>
    <property type="molecule type" value="Genomic_DNA"/>
</dbReference>
<keyword evidence="2" id="KW-1185">Reference proteome</keyword>
<comment type="caution">
    <text evidence="1">The sequence shown here is derived from an EMBL/GenBank/DDBJ whole genome shotgun (WGS) entry which is preliminary data.</text>
</comment>
<organism evidence="1 2">
    <name type="scientific">Desmophyllum pertusum</name>
    <dbReference type="NCBI Taxonomy" id="174260"/>
    <lineage>
        <taxon>Eukaryota</taxon>
        <taxon>Metazoa</taxon>
        <taxon>Cnidaria</taxon>
        <taxon>Anthozoa</taxon>
        <taxon>Hexacorallia</taxon>
        <taxon>Scleractinia</taxon>
        <taxon>Caryophylliina</taxon>
        <taxon>Caryophylliidae</taxon>
        <taxon>Desmophyllum</taxon>
    </lineage>
</organism>
<evidence type="ECO:0000313" key="2">
    <source>
        <dbReference type="Proteomes" id="UP001163046"/>
    </source>
</evidence>
<accession>A0A9W9YNW4</accession>
<protein>
    <submittedName>
        <fullName evidence="1">Uncharacterized protein</fullName>
    </submittedName>
</protein>
<name>A0A9W9YNW4_9CNID</name>